<evidence type="ECO:0000313" key="4">
    <source>
        <dbReference type="Proteomes" id="UP000676853"/>
    </source>
</evidence>
<evidence type="ECO:0008006" key="5">
    <source>
        <dbReference type="Google" id="ProtNLM"/>
    </source>
</evidence>
<dbReference type="EMBL" id="JAGXOE010000045">
    <property type="protein sequence ID" value="MBS4102925.1"/>
    <property type="molecule type" value="Genomic_DNA"/>
</dbReference>
<comment type="caution">
    <text evidence="3">The sequence shown here is derived from an EMBL/GenBank/DDBJ whole genome shotgun (WGS) entry which is preliminary data.</text>
</comment>
<dbReference type="RefSeq" id="WP_212554468.1">
    <property type="nucleotide sequence ID" value="NZ_JAGXOE010000045.1"/>
</dbReference>
<sequence length="166" mass="16605">MKKLAVAAALSVAATLAGCSSNETTQAAPSSTTAALQGQSEAPTTSAAAASSTRTTAATTTTTTRSAGTLTVAQAQTKLEGTGFDCSAESQYVMCSKGAVNWQLKTSPKGDGDRAWITAGCDSGAIEKGTEVVTNGTLVIYAGNDGQDLDGLAEQLGGGLRVVKYC</sequence>
<reference evidence="3 4" key="1">
    <citation type="submission" date="2021-04" db="EMBL/GenBank/DDBJ databases">
        <title>Whole genome sequence analysis of a thiophenic sulfur metabolizing bacteria.</title>
        <authorList>
            <person name="Akhtar N."/>
            <person name="Akram J."/>
            <person name="Aslam A."/>
        </authorList>
    </citation>
    <scope>NUCLEOTIDE SEQUENCE [LARGE SCALE GENOMIC DNA]</scope>
    <source>
        <strain evidence="3 4">3OW</strain>
    </source>
</reference>
<evidence type="ECO:0000313" key="3">
    <source>
        <dbReference type="EMBL" id="MBS4102925.1"/>
    </source>
</evidence>
<keyword evidence="4" id="KW-1185">Reference proteome</keyword>
<name>A0ABS5NFW8_TSUPA</name>
<keyword evidence="2" id="KW-0732">Signal</keyword>
<feature type="compositionally biased region" description="Low complexity" evidence="1">
    <location>
        <begin position="24"/>
        <end position="35"/>
    </location>
</feature>
<evidence type="ECO:0000256" key="2">
    <source>
        <dbReference type="SAM" id="SignalP"/>
    </source>
</evidence>
<feature type="compositionally biased region" description="Low complexity" evidence="1">
    <location>
        <begin position="44"/>
        <end position="64"/>
    </location>
</feature>
<organism evidence="3 4">
    <name type="scientific">Tsukamurella paurometabola</name>
    <name type="common">Corynebacterium paurometabolum</name>
    <dbReference type="NCBI Taxonomy" id="2061"/>
    <lineage>
        <taxon>Bacteria</taxon>
        <taxon>Bacillati</taxon>
        <taxon>Actinomycetota</taxon>
        <taxon>Actinomycetes</taxon>
        <taxon>Mycobacteriales</taxon>
        <taxon>Tsukamurellaceae</taxon>
        <taxon>Tsukamurella</taxon>
    </lineage>
</organism>
<dbReference type="Proteomes" id="UP000676853">
    <property type="component" value="Unassembled WGS sequence"/>
</dbReference>
<proteinExistence type="predicted"/>
<feature type="signal peptide" evidence="2">
    <location>
        <begin position="1"/>
        <end position="27"/>
    </location>
</feature>
<feature type="chain" id="PRO_5046739262" description="Lipoprotein" evidence="2">
    <location>
        <begin position="28"/>
        <end position="166"/>
    </location>
</feature>
<feature type="region of interest" description="Disordered" evidence="1">
    <location>
        <begin position="21"/>
        <end position="64"/>
    </location>
</feature>
<protein>
    <recommendedName>
        <fullName evidence="5">Lipoprotein</fullName>
    </recommendedName>
</protein>
<gene>
    <name evidence="3" type="ORF">KFZ73_16970</name>
</gene>
<accession>A0ABS5NFW8</accession>
<evidence type="ECO:0000256" key="1">
    <source>
        <dbReference type="SAM" id="MobiDB-lite"/>
    </source>
</evidence>
<dbReference type="PROSITE" id="PS51257">
    <property type="entry name" value="PROKAR_LIPOPROTEIN"/>
    <property type="match status" value="1"/>
</dbReference>